<dbReference type="PANTHER" id="PTHR33589">
    <property type="entry name" value="OS11G0524900 PROTEIN"/>
    <property type="match status" value="1"/>
</dbReference>
<proteinExistence type="predicted"/>
<feature type="domain" description="Jacalin-type lectin" evidence="4">
    <location>
        <begin position="247"/>
        <end position="396"/>
    </location>
</feature>
<dbReference type="SUPFAM" id="SSF51101">
    <property type="entry name" value="Mannose-binding lectins"/>
    <property type="match status" value="2"/>
</dbReference>
<dbReference type="PANTHER" id="PTHR33589:SF3">
    <property type="entry name" value="ZYMOGEN GRANULE MEMBRANE PROTEIN 16-LIKE"/>
    <property type="match status" value="1"/>
</dbReference>
<name>A0A814QRS1_9BILA</name>
<evidence type="ECO:0000256" key="1">
    <source>
        <dbReference type="ARBA" id="ARBA00022729"/>
    </source>
</evidence>
<dbReference type="Gene3D" id="2.100.10.30">
    <property type="entry name" value="Jacalin-like lectin domain"/>
    <property type="match status" value="2"/>
</dbReference>
<dbReference type="InterPro" id="IPR052321">
    <property type="entry name" value="PolyBind_ProtTraffic"/>
</dbReference>
<dbReference type="Pfam" id="PF01419">
    <property type="entry name" value="Jacalin"/>
    <property type="match status" value="2"/>
</dbReference>
<feature type="domain" description="Jacalin-type lectin" evidence="4">
    <location>
        <begin position="86"/>
        <end position="240"/>
    </location>
</feature>
<sequence length="829" mass="86671">MHSSTIIASIIVLVTIAAKYSSVATHDSYIQALRRRTHAYNYDKNQQRNMFLRRLAQQLIEDGDSDENLRSAAWKRDNSASALPIIQPGKLYGSSGGAPFDDSTHFTSGKLYAPQTITMTRISTNGQNTMESISITYGTPDETTPVVCRDGVTGGTQSGSAGCGSVTLGSDEKIVTVIGKYGSAVDALQFVTNKDRTIPDPKCGGTGGVDFTEKKQGYYLSYISGTTIDRLFSIQFHWAPFPALPIIQPGKLYGASGGAPFDDSTYFKSWKLYAPQTITMTQIPNSPSPVIGSISITYKASDETTPVVCRDGATGGTACGPVTLDSDEKIVTVKVRTGSAVDALQFVTNKGRTIPDPKCGGTGGASFTDEISGYYLSYISGTTVDHLNSIQFHWAPFPVNNNNIKDGDETDVDCGGSSGNKCAVGKTCKANTDCDNVLCTSGVCQSPSCSDGLKNGGEVDVDCGGPCSTKCDNGKTCSSTTDCVSKVCNGNQCQAPMNHDNVMNGDETDVDCGGSSGNKCAVGKICKATSDCNNVLCTSGICSSPSCSDGLKNGGEADVDCGGPCSTKCDNGKTCSSTTDCVSKVCNGNQCQAPMNHDNVMNGDETDVDCGGTSGNKCAVGKTCKVNTDCDNVLCTSGFCSILGMNLVVNGDAETGDCSKTYPYDKHPTGWKYTGSPIQVAYTAGWDLSATTPGPSDRGQCYFAGLAGSNNMSQTININGATTLSLIDSGKVSTNLSAWLGGYAHQDDNAKVTLNFNNQGGTKIGNAIAIGPVLSGDRKNITELLFEQSTGMVPTGTRSMDVLVEFTLLSGTDSDGLVDNIAVVLSASN</sequence>
<evidence type="ECO:0000313" key="6">
    <source>
        <dbReference type="Proteomes" id="UP000663845"/>
    </source>
</evidence>
<dbReference type="InterPro" id="IPR001229">
    <property type="entry name" value="Jacalin-like_lectin_dom"/>
</dbReference>
<organism evidence="5 6">
    <name type="scientific">Adineta steineri</name>
    <dbReference type="NCBI Taxonomy" id="433720"/>
    <lineage>
        <taxon>Eukaryota</taxon>
        <taxon>Metazoa</taxon>
        <taxon>Spiralia</taxon>
        <taxon>Gnathifera</taxon>
        <taxon>Rotifera</taxon>
        <taxon>Eurotatoria</taxon>
        <taxon>Bdelloidea</taxon>
        <taxon>Adinetida</taxon>
        <taxon>Adinetidae</taxon>
        <taxon>Adineta</taxon>
    </lineage>
</organism>
<evidence type="ECO:0000256" key="2">
    <source>
        <dbReference type="ARBA" id="ARBA00022734"/>
    </source>
</evidence>
<keyword evidence="2" id="KW-0430">Lectin</keyword>
<reference evidence="5" key="1">
    <citation type="submission" date="2021-02" db="EMBL/GenBank/DDBJ databases">
        <authorList>
            <person name="Nowell W R."/>
        </authorList>
    </citation>
    <scope>NUCLEOTIDE SEQUENCE</scope>
</reference>
<protein>
    <recommendedName>
        <fullName evidence="4">Jacalin-type lectin domain-containing protein</fullName>
    </recommendedName>
</protein>
<feature type="chain" id="PRO_5032477293" description="Jacalin-type lectin domain-containing protein" evidence="3">
    <location>
        <begin position="26"/>
        <end position="829"/>
    </location>
</feature>
<keyword evidence="1 3" id="KW-0732">Signal</keyword>
<dbReference type="InterPro" id="IPR036404">
    <property type="entry name" value="Jacalin-like_lectin_dom_sf"/>
</dbReference>
<dbReference type="PROSITE" id="PS51752">
    <property type="entry name" value="JACALIN_LECTIN"/>
    <property type="match status" value="2"/>
</dbReference>
<dbReference type="Gene3D" id="2.60.120.260">
    <property type="entry name" value="Galactose-binding domain-like"/>
    <property type="match status" value="1"/>
</dbReference>
<dbReference type="Proteomes" id="UP000663845">
    <property type="component" value="Unassembled WGS sequence"/>
</dbReference>
<dbReference type="AlphaFoldDB" id="A0A814QRS1"/>
<evidence type="ECO:0000313" key="5">
    <source>
        <dbReference type="EMBL" id="CAF1124230.1"/>
    </source>
</evidence>
<dbReference type="GO" id="GO:0030246">
    <property type="term" value="F:carbohydrate binding"/>
    <property type="evidence" value="ECO:0007669"/>
    <property type="project" value="UniProtKB-KW"/>
</dbReference>
<feature type="signal peptide" evidence="3">
    <location>
        <begin position="1"/>
        <end position="25"/>
    </location>
</feature>
<evidence type="ECO:0000256" key="3">
    <source>
        <dbReference type="SAM" id="SignalP"/>
    </source>
</evidence>
<comment type="caution">
    <text evidence="5">The sequence shown here is derived from an EMBL/GenBank/DDBJ whole genome shotgun (WGS) entry which is preliminary data.</text>
</comment>
<accession>A0A814QRS1</accession>
<gene>
    <name evidence="5" type="ORF">JYZ213_LOCUS22652</name>
</gene>
<dbReference type="EMBL" id="CAJNOG010000259">
    <property type="protein sequence ID" value="CAF1124230.1"/>
    <property type="molecule type" value="Genomic_DNA"/>
</dbReference>
<evidence type="ECO:0000259" key="4">
    <source>
        <dbReference type="PROSITE" id="PS51752"/>
    </source>
</evidence>